<dbReference type="OrthoDB" id="64736at2759"/>
<comment type="caution">
    <text evidence="2">The sequence shown here is derived from an EMBL/GenBank/DDBJ whole genome shotgun (WGS) entry which is preliminary data.</text>
</comment>
<evidence type="ECO:0000259" key="1">
    <source>
        <dbReference type="Pfam" id="PF12972"/>
    </source>
</evidence>
<evidence type="ECO:0000313" key="2">
    <source>
        <dbReference type="EMBL" id="KAF6026711.1"/>
    </source>
</evidence>
<dbReference type="InterPro" id="IPR007781">
    <property type="entry name" value="NAGLU"/>
</dbReference>
<dbReference type="AlphaFoldDB" id="A0A7J7JM24"/>
<gene>
    <name evidence="2" type="ORF">EB796_014983</name>
</gene>
<dbReference type="PANTHER" id="PTHR12872:SF1">
    <property type="entry name" value="ALPHA-N-ACETYLGLUCOSAMINIDASE"/>
    <property type="match status" value="1"/>
</dbReference>
<evidence type="ECO:0000313" key="3">
    <source>
        <dbReference type="Proteomes" id="UP000593567"/>
    </source>
</evidence>
<dbReference type="Proteomes" id="UP000593567">
    <property type="component" value="Unassembled WGS sequence"/>
</dbReference>
<dbReference type="Gene3D" id="1.20.120.670">
    <property type="entry name" value="N-acetyl-b-d-glucoasminidase"/>
    <property type="match status" value="1"/>
</dbReference>
<keyword evidence="3" id="KW-1185">Reference proteome</keyword>
<dbReference type="InterPro" id="IPR024732">
    <property type="entry name" value="NAGLU_C"/>
</dbReference>
<feature type="domain" description="Alpha-N-acetylglucosaminidase C-terminal" evidence="1">
    <location>
        <begin position="2"/>
        <end position="144"/>
    </location>
</feature>
<protein>
    <recommendedName>
        <fullName evidence="1">Alpha-N-acetylglucosaminidase C-terminal domain-containing protein</fullName>
    </recommendedName>
</protein>
<organism evidence="2 3">
    <name type="scientific">Bugula neritina</name>
    <name type="common">Brown bryozoan</name>
    <name type="synonym">Sertularia neritina</name>
    <dbReference type="NCBI Taxonomy" id="10212"/>
    <lineage>
        <taxon>Eukaryota</taxon>
        <taxon>Metazoa</taxon>
        <taxon>Spiralia</taxon>
        <taxon>Lophotrochozoa</taxon>
        <taxon>Bryozoa</taxon>
        <taxon>Gymnolaemata</taxon>
        <taxon>Cheilostomatida</taxon>
        <taxon>Flustrina</taxon>
        <taxon>Buguloidea</taxon>
        <taxon>Bugulidae</taxon>
        <taxon>Bugula</taxon>
    </lineage>
</organism>
<accession>A0A7J7JM24</accession>
<reference evidence="2" key="1">
    <citation type="submission" date="2020-06" db="EMBL/GenBank/DDBJ databases">
        <title>Draft genome of Bugula neritina, a colonial animal packing powerful symbionts and potential medicines.</title>
        <authorList>
            <person name="Rayko M."/>
        </authorList>
    </citation>
    <scope>NUCLEOTIDE SEQUENCE [LARGE SCALE GENOMIC DNA]</scope>
    <source>
        <strain evidence="2">Kwan_BN1</strain>
    </source>
</reference>
<dbReference type="PANTHER" id="PTHR12872">
    <property type="entry name" value="ALPHA-N-ACETYLGLUCOSAMINIDASE"/>
    <property type="match status" value="1"/>
</dbReference>
<sequence length="149" mass="17796">MFRELTKPFLSVLDDMNTLMMSHHSFLLGNWVRSAERLALNILDKYLFRFNSLNQVTLWGPNGEVSDYAGKQWADLIESYYKARWSLFFKYNEISMSQGVRFNQSIFLADLYKYVEEPFSWTQQQFVTEPRGDSFSLARQLHTKYRDYL</sequence>
<proteinExistence type="predicted"/>
<name>A0A7J7JM24_BUGNE</name>
<dbReference type="Pfam" id="PF12972">
    <property type="entry name" value="NAGLU_C"/>
    <property type="match status" value="1"/>
</dbReference>
<dbReference type="EMBL" id="VXIV02002223">
    <property type="protein sequence ID" value="KAF6026711.1"/>
    <property type="molecule type" value="Genomic_DNA"/>
</dbReference>